<dbReference type="EMBL" id="RKRK01000003">
    <property type="protein sequence ID" value="RPF56683.1"/>
    <property type="molecule type" value="Genomic_DNA"/>
</dbReference>
<organism evidence="2 3">
    <name type="scientific">Abyssicoccus albus</name>
    <dbReference type="NCBI Taxonomy" id="1817405"/>
    <lineage>
        <taxon>Bacteria</taxon>
        <taxon>Bacillati</taxon>
        <taxon>Bacillota</taxon>
        <taxon>Bacilli</taxon>
        <taxon>Bacillales</taxon>
        <taxon>Abyssicoccaceae</taxon>
    </lineage>
</organism>
<evidence type="ECO:0000313" key="3">
    <source>
        <dbReference type="Proteomes" id="UP000277108"/>
    </source>
</evidence>
<dbReference type="AlphaFoldDB" id="A0A3N5BGM2"/>
<keyword evidence="1" id="KW-1133">Transmembrane helix</keyword>
<keyword evidence="3" id="KW-1185">Reference proteome</keyword>
<accession>A0A3N5BGM2</accession>
<feature type="transmembrane region" description="Helical" evidence="1">
    <location>
        <begin position="77"/>
        <end position="101"/>
    </location>
</feature>
<sequence>MQILILSLPIVLYPILYFTVYKPLKSVLKYSERINTILAITGVFIILVSFFLMKNHFEQSYLTMSGSQVFPYDFMSSVYQFLTILVPIGIFLSIVKIFMNFNDKNDTKKPFHIIENIILILGIIGMGIMLFLLYALSQAMGGGV</sequence>
<reference evidence="2 3" key="1">
    <citation type="submission" date="2018-11" db="EMBL/GenBank/DDBJ databases">
        <title>Genomic Encyclopedia of Type Strains, Phase IV (KMG-IV): sequencing the most valuable type-strain genomes for metagenomic binning, comparative biology and taxonomic classification.</title>
        <authorList>
            <person name="Goeker M."/>
        </authorList>
    </citation>
    <scope>NUCLEOTIDE SEQUENCE [LARGE SCALE GENOMIC DNA]</scope>
    <source>
        <strain evidence="2 3">DSM 29158</strain>
    </source>
</reference>
<name>A0A3N5BGM2_9BACL</name>
<evidence type="ECO:0000313" key="2">
    <source>
        <dbReference type="EMBL" id="RPF56683.1"/>
    </source>
</evidence>
<keyword evidence="1" id="KW-0812">Transmembrane</keyword>
<proteinExistence type="predicted"/>
<feature type="transmembrane region" description="Helical" evidence="1">
    <location>
        <begin position="36"/>
        <end position="57"/>
    </location>
</feature>
<gene>
    <name evidence="2" type="ORF">EDD62_1337</name>
</gene>
<keyword evidence="1" id="KW-0472">Membrane</keyword>
<feature type="transmembrane region" description="Helical" evidence="1">
    <location>
        <begin position="6"/>
        <end position="24"/>
    </location>
</feature>
<dbReference type="Proteomes" id="UP000277108">
    <property type="component" value="Unassembled WGS sequence"/>
</dbReference>
<dbReference type="RefSeq" id="WP_123808011.1">
    <property type="nucleotide sequence ID" value="NZ_RKRK01000003.1"/>
</dbReference>
<protein>
    <submittedName>
        <fullName evidence="2">Uncharacterized protein</fullName>
    </submittedName>
</protein>
<comment type="caution">
    <text evidence="2">The sequence shown here is derived from an EMBL/GenBank/DDBJ whole genome shotgun (WGS) entry which is preliminary data.</text>
</comment>
<feature type="transmembrane region" description="Helical" evidence="1">
    <location>
        <begin position="113"/>
        <end position="136"/>
    </location>
</feature>
<evidence type="ECO:0000256" key="1">
    <source>
        <dbReference type="SAM" id="Phobius"/>
    </source>
</evidence>